<evidence type="ECO:0000313" key="2">
    <source>
        <dbReference type="Proteomes" id="UP000308836"/>
    </source>
</evidence>
<reference evidence="1" key="1">
    <citation type="submission" date="2019-04" db="EMBL/GenBank/DDBJ databases">
        <title>Microbes associate with the intestines of laboratory mice.</title>
        <authorList>
            <person name="Navarre W."/>
            <person name="Wong E."/>
            <person name="Huang K."/>
            <person name="Tropini C."/>
            <person name="Ng K."/>
            <person name="Yu B."/>
        </authorList>
    </citation>
    <scope>NUCLEOTIDE SEQUENCE</scope>
    <source>
        <strain evidence="1">NM09_H32</strain>
    </source>
</reference>
<protein>
    <submittedName>
        <fullName evidence="1">GNAT family N-acetyltransferase</fullName>
    </submittedName>
</protein>
<name>A0AC61R5U4_9FIRM</name>
<proteinExistence type="predicted"/>
<gene>
    <name evidence="1" type="ORF">E5336_09620</name>
</gene>
<keyword evidence="2" id="KW-1185">Reference proteome</keyword>
<dbReference type="EMBL" id="SRYG01000020">
    <property type="protein sequence ID" value="TGY65273.1"/>
    <property type="molecule type" value="Genomic_DNA"/>
</dbReference>
<comment type="caution">
    <text evidence="1">The sequence shown here is derived from an EMBL/GenBank/DDBJ whole genome shotgun (WGS) entry which is preliminary data.</text>
</comment>
<organism evidence="1 2">
    <name type="scientific">Dubosiella muris</name>
    <dbReference type="NCBI Taxonomy" id="3038133"/>
    <lineage>
        <taxon>Bacteria</taxon>
        <taxon>Bacillati</taxon>
        <taxon>Bacillota</taxon>
        <taxon>Erysipelotrichia</taxon>
        <taxon>Erysipelotrichales</taxon>
        <taxon>Erysipelotrichaceae</taxon>
        <taxon>Dubosiella</taxon>
    </lineage>
</organism>
<evidence type="ECO:0000313" key="1">
    <source>
        <dbReference type="EMBL" id="TGY65273.1"/>
    </source>
</evidence>
<dbReference type="Proteomes" id="UP000308836">
    <property type="component" value="Unassembled WGS sequence"/>
</dbReference>
<accession>A0AC61R5U4</accession>
<sequence length="151" mass="17366">MKIIEVKERPDALVNQLLAVWESSVRATHLFLSEEEIQMIKEYVPQALRDVPCLVLIENKKQVPVGFMGIANQHLEMLFIAQEQRGKGFGKALLQYGMDQYAIHDLAVNEQNPLAKGFYEKMGFEVYKRTECDEQGGPYPLLYMKRKGECI</sequence>